<dbReference type="AlphaFoldDB" id="A0A8H3ULE4"/>
<comment type="caution">
    <text evidence="2">The sequence shown here is derived from an EMBL/GenBank/DDBJ whole genome shotgun (WGS) entry which is preliminary data.</text>
</comment>
<accession>A0A8H3ULE4</accession>
<protein>
    <submittedName>
        <fullName evidence="2">Uncharacterized protein</fullName>
    </submittedName>
</protein>
<dbReference type="PANTHER" id="PTHR42090">
    <property type="match status" value="1"/>
</dbReference>
<dbReference type="PANTHER" id="PTHR42090:SF1">
    <property type="match status" value="1"/>
</dbReference>
<feature type="compositionally biased region" description="Basic and acidic residues" evidence="1">
    <location>
        <begin position="92"/>
        <end position="120"/>
    </location>
</feature>
<sequence>MIPTSSTRVMARTLRRSCPSHTRIVRKSDSGSAASSPTTAGSSNSRYGSFIAGSSSGSSYPSPSASSYHGIASSSQKRSFHGSARSFYATKDAQDKDSLKPRATEYSKSGSDDAAAHDDVAFDPNQTKPETEQKNMGESDNPTEGDPLSVSPGNPEVSKARDPQEGGAENATGENRSRTSGAGGPTKKGGNKSG</sequence>
<organism evidence="2 3">
    <name type="scientific">Venturia inaequalis</name>
    <name type="common">Apple scab fungus</name>
    <dbReference type="NCBI Taxonomy" id="5025"/>
    <lineage>
        <taxon>Eukaryota</taxon>
        <taxon>Fungi</taxon>
        <taxon>Dikarya</taxon>
        <taxon>Ascomycota</taxon>
        <taxon>Pezizomycotina</taxon>
        <taxon>Dothideomycetes</taxon>
        <taxon>Pleosporomycetidae</taxon>
        <taxon>Venturiales</taxon>
        <taxon>Venturiaceae</taxon>
        <taxon>Venturia</taxon>
    </lineage>
</organism>
<evidence type="ECO:0000313" key="2">
    <source>
        <dbReference type="EMBL" id="KAE9970789.1"/>
    </source>
</evidence>
<evidence type="ECO:0000313" key="3">
    <source>
        <dbReference type="Proteomes" id="UP000433883"/>
    </source>
</evidence>
<feature type="region of interest" description="Disordered" evidence="1">
    <location>
        <begin position="1"/>
        <end position="194"/>
    </location>
</feature>
<feature type="compositionally biased region" description="Low complexity" evidence="1">
    <location>
        <begin position="52"/>
        <end position="75"/>
    </location>
</feature>
<name>A0A8H3ULE4_VENIN</name>
<feature type="compositionally biased region" description="Gly residues" evidence="1">
    <location>
        <begin position="181"/>
        <end position="194"/>
    </location>
</feature>
<gene>
    <name evidence="2" type="ORF">BLS_004752</name>
</gene>
<proteinExistence type="predicted"/>
<dbReference type="EMBL" id="WNWQ01000313">
    <property type="protein sequence ID" value="KAE9970789.1"/>
    <property type="molecule type" value="Genomic_DNA"/>
</dbReference>
<reference evidence="2 3" key="1">
    <citation type="submission" date="2019-11" db="EMBL/GenBank/DDBJ databases">
        <title>Venturia inaequalis Genome Resource.</title>
        <authorList>
            <person name="Lichtner F.J."/>
        </authorList>
    </citation>
    <scope>NUCLEOTIDE SEQUENCE [LARGE SCALE GENOMIC DNA]</scope>
    <source>
        <strain evidence="2">Bline_iso_100314</strain>
    </source>
</reference>
<evidence type="ECO:0000256" key="1">
    <source>
        <dbReference type="SAM" id="MobiDB-lite"/>
    </source>
</evidence>
<dbReference type="Proteomes" id="UP000433883">
    <property type="component" value="Unassembled WGS sequence"/>
</dbReference>
<feature type="compositionally biased region" description="Low complexity" evidence="1">
    <location>
        <begin position="30"/>
        <end position="45"/>
    </location>
</feature>